<dbReference type="GeneID" id="92361796"/>
<feature type="region of interest" description="Disordered" evidence="1">
    <location>
        <begin position="57"/>
        <end position="103"/>
    </location>
</feature>
<keyword evidence="4" id="KW-1185">Reference proteome</keyword>
<dbReference type="RefSeq" id="XP_067063635.1">
    <property type="nucleotide sequence ID" value="XM_067207862.1"/>
</dbReference>
<dbReference type="AlphaFoldDB" id="A0A836GTN1"/>
<evidence type="ECO:0000313" key="4">
    <source>
        <dbReference type="Proteomes" id="UP000674143"/>
    </source>
</evidence>
<evidence type="ECO:0000256" key="1">
    <source>
        <dbReference type="SAM" id="MobiDB-lite"/>
    </source>
</evidence>
<feature type="transmembrane region" description="Helical" evidence="2">
    <location>
        <begin position="20"/>
        <end position="41"/>
    </location>
</feature>
<gene>
    <name evidence="3" type="ORF">LSCM4_05932</name>
</gene>
<keyword evidence="2" id="KW-1133">Transmembrane helix</keyword>
<reference evidence="4" key="1">
    <citation type="journal article" date="2021" name="Microbiol. Resour. Announc.">
        <title>LGAAP: Leishmaniinae Genome Assembly and Annotation Pipeline.</title>
        <authorList>
            <person name="Almutairi H."/>
            <person name="Urbaniak M.D."/>
            <person name="Bates M.D."/>
            <person name="Jariyapan N."/>
            <person name="Kwakye-Nuako G."/>
            <person name="Thomaz-Soccol V."/>
            <person name="Al-Salem W.S."/>
            <person name="Dillon R.J."/>
            <person name="Bates P.A."/>
            <person name="Gatherer D."/>
        </authorList>
    </citation>
    <scope>NUCLEOTIDE SEQUENCE [LARGE SCALE GENOMIC DNA]</scope>
</reference>
<sequence>MDFLQVVDPVTLMPVSYTHLALELAMSVACTVLLGVCLHVLPERLVRRSKAARVKVPREAVAEVATPASRPAVPMESPTLASPAPSSSATAPKNTDSAPSPAIAESTLDGALESFFEEESLLDEALLDTAVPSAPPGEEAPPAGSTRVKVAQPSTNEAVEFSRELAAKMTKGLQSKARPAAVAPPPEAASGSPAKNETVEKQLEDALDAYMAEEELLNEAMLDSTVAAAHRA</sequence>
<dbReference type="KEGG" id="loi:92361796"/>
<name>A0A836GTN1_9TRYP</name>
<comment type="caution">
    <text evidence="3">The sequence shown here is derived from an EMBL/GenBank/DDBJ whole genome shotgun (WGS) entry which is preliminary data.</text>
</comment>
<protein>
    <recommendedName>
        <fullName evidence="5">Transmembrane protein</fullName>
    </recommendedName>
</protein>
<feature type="compositionally biased region" description="Low complexity" evidence="1">
    <location>
        <begin position="77"/>
        <end position="92"/>
    </location>
</feature>
<proteinExistence type="predicted"/>
<dbReference type="EMBL" id="JAFHLR010000021">
    <property type="protein sequence ID" value="KAG5479924.1"/>
    <property type="molecule type" value="Genomic_DNA"/>
</dbReference>
<feature type="region of interest" description="Disordered" evidence="1">
    <location>
        <begin position="131"/>
        <end position="156"/>
    </location>
</feature>
<evidence type="ECO:0008006" key="5">
    <source>
        <dbReference type="Google" id="ProtNLM"/>
    </source>
</evidence>
<accession>A0A836GTN1</accession>
<keyword evidence="2" id="KW-0472">Membrane</keyword>
<feature type="region of interest" description="Disordered" evidence="1">
    <location>
        <begin position="170"/>
        <end position="204"/>
    </location>
</feature>
<reference evidence="4" key="2">
    <citation type="journal article" date="2021" name="Sci. Data">
        <title>Chromosome-scale genome sequencing, assembly and annotation of six genomes from subfamily Leishmaniinae.</title>
        <authorList>
            <person name="Almutairi H."/>
            <person name="Urbaniak M.D."/>
            <person name="Bates M.D."/>
            <person name="Jariyapan N."/>
            <person name="Kwakye-Nuako G."/>
            <person name="Thomaz Soccol V."/>
            <person name="Al-Salem W.S."/>
            <person name="Dillon R.J."/>
            <person name="Bates P.A."/>
            <person name="Gatherer D."/>
        </authorList>
    </citation>
    <scope>NUCLEOTIDE SEQUENCE [LARGE SCALE GENOMIC DNA]</scope>
</reference>
<keyword evidence="2" id="KW-0812">Transmembrane</keyword>
<organism evidence="3 4">
    <name type="scientific">Leishmania orientalis</name>
    <dbReference type="NCBI Taxonomy" id="2249476"/>
    <lineage>
        <taxon>Eukaryota</taxon>
        <taxon>Discoba</taxon>
        <taxon>Euglenozoa</taxon>
        <taxon>Kinetoplastea</taxon>
        <taxon>Metakinetoplastina</taxon>
        <taxon>Trypanosomatida</taxon>
        <taxon>Trypanosomatidae</taxon>
        <taxon>Leishmaniinae</taxon>
        <taxon>Leishmania</taxon>
    </lineage>
</organism>
<dbReference type="Proteomes" id="UP000674143">
    <property type="component" value="Unassembled WGS sequence"/>
</dbReference>
<evidence type="ECO:0000256" key="2">
    <source>
        <dbReference type="SAM" id="Phobius"/>
    </source>
</evidence>
<evidence type="ECO:0000313" key="3">
    <source>
        <dbReference type="EMBL" id="KAG5479924.1"/>
    </source>
</evidence>